<evidence type="ECO:0000256" key="1">
    <source>
        <dbReference type="SAM" id="MobiDB-lite"/>
    </source>
</evidence>
<reference evidence="4" key="1">
    <citation type="journal article" date="2019" name="Int. J. Syst. Evol. Microbiol.">
        <title>The Global Catalogue of Microorganisms (GCM) 10K type strain sequencing project: providing services to taxonomists for standard genome sequencing and annotation.</title>
        <authorList>
            <consortium name="The Broad Institute Genomics Platform"/>
            <consortium name="The Broad Institute Genome Sequencing Center for Infectious Disease"/>
            <person name="Wu L."/>
            <person name="Ma J."/>
        </authorList>
    </citation>
    <scope>NUCLEOTIDE SEQUENCE [LARGE SCALE GENOMIC DNA]</scope>
    <source>
        <strain evidence="4">CGMCC 1.13718</strain>
    </source>
</reference>
<accession>A0ABW1YQQ1</accession>
<dbReference type="Pfam" id="PF13511">
    <property type="entry name" value="DUF4124"/>
    <property type="match status" value="1"/>
</dbReference>
<name>A0ABW1YQQ1_9GAMM</name>
<evidence type="ECO:0000259" key="2">
    <source>
        <dbReference type="Pfam" id="PF13511"/>
    </source>
</evidence>
<organism evidence="3 4">
    <name type="scientific">Microbulbifer taiwanensis</name>
    <dbReference type="NCBI Taxonomy" id="986746"/>
    <lineage>
        <taxon>Bacteria</taxon>
        <taxon>Pseudomonadati</taxon>
        <taxon>Pseudomonadota</taxon>
        <taxon>Gammaproteobacteria</taxon>
        <taxon>Cellvibrionales</taxon>
        <taxon>Microbulbiferaceae</taxon>
        <taxon>Microbulbifer</taxon>
    </lineage>
</organism>
<protein>
    <submittedName>
        <fullName evidence="3">DUF4124 domain-containing protein</fullName>
    </submittedName>
</protein>
<dbReference type="EMBL" id="JBHSVR010000001">
    <property type="protein sequence ID" value="MFC6635112.1"/>
    <property type="molecule type" value="Genomic_DNA"/>
</dbReference>
<evidence type="ECO:0000313" key="4">
    <source>
        <dbReference type="Proteomes" id="UP001596425"/>
    </source>
</evidence>
<evidence type="ECO:0000313" key="3">
    <source>
        <dbReference type="EMBL" id="MFC6635112.1"/>
    </source>
</evidence>
<sequence>MKTTYMLAVLLLVGIGLPMLLPGPDGEPIMSPRDWLPSQETLDSAQRQTERAWQTARSTTQKSGELLQYLAGAPGTAQPGESAQPGSNAVYKWQDSDGNWHFSDKAPEDLGAVVQSHEIKQLNTLPAVQVQPAETEEVEQPSEMALPSPTTISPKQISQLIEDAKALQQKAKARQQALDEL</sequence>
<feature type="region of interest" description="Disordered" evidence="1">
    <location>
        <begin position="128"/>
        <end position="151"/>
    </location>
</feature>
<gene>
    <name evidence="3" type="ORF">ACFQBM_17620</name>
</gene>
<comment type="caution">
    <text evidence="3">The sequence shown here is derived from an EMBL/GenBank/DDBJ whole genome shotgun (WGS) entry which is preliminary data.</text>
</comment>
<feature type="region of interest" description="Disordered" evidence="1">
    <location>
        <begin position="30"/>
        <end position="95"/>
    </location>
</feature>
<dbReference type="RefSeq" id="WP_193193238.1">
    <property type="nucleotide sequence ID" value="NZ_JACZFR010000041.1"/>
</dbReference>
<keyword evidence="4" id="KW-1185">Reference proteome</keyword>
<proteinExistence type="predicted"/>
<feature type="compositionally biased region" description="Polar residues" evidence="1">
    <location>
        <begin position="38"/>
        <end position="63"/>
    </location>
</feature>
<dbReference type="InterPro" id="IPR025392">
    <property type="entry name" value="DUF4124"/>
</dbReference>
<dbReference type="Proteomes" id="UP001596425">
    <property type="component" value="Unassembled WGS sequence"/>
</dbReference>
<feature type="domain" description="DUF4124" evidence="2">
    <location>
        <begin position="83"/>
        <end position="121"/>
    </location>
</feature>